<gene>
    <name evidence="9" type="ORF">GCM10023349_47580</name>
</gene>
<dbReference type="SUPFAM" id="SSF53300">
    <property type="entry name" value="vWA-like"/>
    <property type="match status" value="1"/>
</dbReference>
<reference evidence="10" key="1">
    <citation type="journal article" date="2019" name="Int. J. Syst. Evol. Microbiol.">
        <title>The Global Catalogue of Microorganisms (GCM) 10K type strain sequencing project: providing services to taxonomists for standard genome sequencing and annotation.</title>
        <authorList>
            <consortium name="The Broad Institute Genomics Platform"/>
            <consortium name="The Broad Institute Genome Sequencing Center for Infectious Disease"/>
            <person name="Wu L."/>
            <person name="Ma J."/>
        </authorList>
    </citation>
    <scope>NUCLEOTIDE SEQUENCE [LARGE SCALE GENOMIC DNA]</scope>
    <source>
        <strain evidence="10">JCM 18531</strain>
    </source>
</reference>
<feature type="signal peptide" evidence="7">
    <location>
        <begin position="1"/>
        <end position="33"/>
    </location>
</feature>
<name>A0ABP8Y4C1_9ACTN</name>
<comment type="caution">
    <text evidence="9">The sequence shown here is derived from an EMBL/GenBank/DDBJ whole genome shotgun (WGS) entry which is preliminary data.</text>
</comment>
<dbReference type="Gene3D" id="3.40.50.410">
    <property type="entry name" value="von Willebrand factor, type A domain"/>
    <property type="match status" value="1"/>
</dbReference>
<evidence type="ECO:0000313" key="10">
    <source>
        <dbReference type="Proteomes" id="UP001499974"/>
    </source>
</evidence>
<sequence length="644" mass="66920">MTQTPRLRRTLRTARATLVCALAGVFVAGPLVAGPAAAAADDSGAGVTHVEMAGGRLRVLVSVPPGTDVDLDGVTVTVDDQKASARAESAGAAGRVRRTVVLAIDTSDSMRGERADAAHAAALGFLDTVPPDVYVGIVTFDGEVATPLPPSLDRDAARAVVDGLGFGHGTRLFDGVKAAITLAGDQGQRSLLVLSDGADTTTTPLADVTRRLEDGEVLLDAVSLRAKDTSLAALAAAGNGQVISAEPDALAAAFAEEADALGRQVLVTVTVPDEVTATEANVSVRLPTDHATLSATAYTTVRRHAATPPASAPVAAAVDDPLELPDWAVYAGIAAIGVALLLVLLVLVPAKPKPMGAAARVDAYLGGQHAAEQTRQAETLAPVREAADRMLSRNRGLEERIGLRLEGAGSELRPAEWLLVHAGIAVGTTVLCLLLSGGGVLLGLIGLALGGFGPWIYLGFKRSRRRKAFNAALPDALQLMAGALEAGLSLSQSADTIVKEGIEPIASEFRRALVETRLGVNLEDALDGVAERLQSEDLGWVVMAIRIQRPIGGNLAELLGTVAATMREREYMRRQVAALAAEGKLSAYVLGGLPPAFLLYLLVSNRDYVMPLFTTPMGLTMLVGAGFLLAVGVFWMSKMVKVEV</sequence>
<dbReference type="CDD" id="cd00198">
    <property type="entry name" value="vWFA"/>
    <property type="match status" value="1"/>
</dbReference>
<dbReference type="InterPro" id="IPR002035">
    <property type="entry name" value="VWF_A"/>
</dbReference>
<keyword evidence="10" id="KW-1185">Reference proteome</keyword>
<dbReference type="InterPro" id="IPR018076">
    <property type="entry name" value="T2SS_GspF_dom"/>
</dbReference>
<feature type="transmembrane region" description="Helical" evidence="6">
    <location>
        <begin position="327"/>
        <end position="348"/>
    </location>
</feature>
<comment type="subcellular location">
    <subcellularLocation>
        <location evidence="1">Cell membrane</location>
        <topology evidence="1">Multi-pass membrane protein</topology>
    </subcellularLocation>
</comment>
<evidence type="ECO:0000256" key="1">
    <source>
        <dbReference type="ARBA" id="ARBA00004651"/>
    </source>
</evidence>
<feature type="transmembrane region" description="Helical" evidence="6">
    <location>
        <begin position="615"/>
        <end position="636"/>
    </location>
</feature>
<proteinExistence type="predicted"/>
<protein>
    <recommendedName>
        <fullName evidence="8">VWFA domain-containing protein</fullName>
    </recommendedName>
</protein>
<evidence type="ECO:0000259" key="8">
    <source>
        <dbReference type="PROSITE" id="PS50234"/>
    </source>
</evidence>
<dbReference type="InterPro" id="IPR036465">
    <property type="entry name" value="vWFA_dom_sf"/>
</dbReference>
<evidence type="ECO:0000256" key="2">
    <source>
        <dbReference type="ARBA" id="ARBA00022475"/>
    </source>
</evidence>
<dbReference type="RefSeq" id="WP_345524267.1">
    <property type="nucleotide sequence ID" value="NZ_BAABKM010000005.1"/>
</dbReference>
<dbReference type="SMART" id="SM00327">
    <property type="entry name" value="VWA"/>
    <property type="match status" value="1"/>
</dbReference>
<evidence type="ECO:0000256" key="3">
    <source>
        <dbReference type="ARBA" id="ARBA00022692"/>
    </source>
</evidence>
<dbReference type="PANTHER" id="PTHR35007">
    <property type="entry name" value="INTEGRAL MEMBRANE PROTEIN-RELATED"/>
    <property type="match status" value="1"/>
</dbReference>
<keyword evidence="2" id="KW-1003">Cell membrane</keyword>
<dbReference type="Gene3D" id="1.20.81.30">
    <property type="entry name" value="Type II secretion system (T2SS), domain F"/>
    <property type="match status" value="1"/>
</dbReference>
<dbReference type="PROSITE" id="PS50234">
    <property type="entry name" value="VWFA"/>
    <property type="match status" value="1"/>
</dbReference>
<evidence type="ECO:0000256" key="4">
    <source>
        <dbReference type="ARBA" id="ARBA00022989"/>
    </source>
</evidence>
<dbReference type="Pfam" id="PF13519">
    <property type="entry name" value="VWA_2"/>
    <property type="match status" value="1"/>
</dbReference>
<dbReference type="PANTHER" id="PTHR35007:SF1">
    <property type="entry name" value="PILUS ASSEMBLY PROTEIN"/>
    <property type="match status" value="1"/>
</dbReference>
<dbReference type="Pfam" id="PF00482">
    <property type="entry name" value="T2SSF"/>
    <property type="match status" value="1"/>
</dbReference>
<feature type="domain" description="VWFA" evidence="8">
    <location>
        <begin position="99"/>
        <end position="269"/>
    </location>
</feature>
<accession>A0ABP8Y4C1</accession>
<feature type="transmembrane region" description="Helical" evidence="6">
    <location>
        <begin position="442"/>
        <end position="460"/>
    </location>
</feature>
<feature type="transmembrane region" description="Helical" evidence="6">
    <location>
        <begin position="417"/>
        <end position="436"/>
    </location>
</feature>
<dbReference type="EMBL" id="BAABKM010000005">
    <property type="protein sequence ID" value="GAA4721603.1"/>
    <property type="molecule type" value="Genomic_DNA"/>
</dbReference>
<dbReference type="Proteomes" id="UP001499974">
    <property type="component" value="Unassembled WGS sequence"/>
</dbReference>
<evidence type="ECO:0000313" key="9">
    <source>
        <dbReference type="EMBL" id="GAA4721603.1"/>
    </source>
</evidence>
<evidence type="ECO:0000256" key="7">
    <source>
        <dbReference type="SAM" id="SignalP"/>
    </source>
</evidence>
<feature type="chain" id="PRO_5045121012" description="VWFA domain-containing protein" evidence="7">
    <location>
        <begin position="34"/>
        <end position="644"/>
    </location>
</feature>
<evidence type="ECO:0000256" key="6">
    <source>
        <dbReference type="SAM" id="Phobius"/>
    </source>
</evidence>
<feature type="transmembrane region" description="Helical" evidence="6">
    <location>
        <begin position="576"/>
        <end position="603"/>
    </location>
</feature>
<evidence type="ECO:0000256" key="5">
    <source>
        <dbReference type="ARBA" id="ARBA00023136"/>
    </source>
</evidence>
<keyword evidence="4 6" id="KW-1133">Transmembrane helix</keyword>
<keyword evidence="5 6" id="KW-0472">Membrane</keyword>
<keyword evidence="3 6" id="KW-0812">Transmembrane</keyword>
<keyword evidence="7" id="KW-0732">Signal</keyword>
<organism evidence="9 10">
    <name type="scientific">Nocardioides conyzicola</name>
    <dbReference type="NCBI Taxonomy" id="1651781"/>
    <lineage>
        <taxon>Bacteria</taxon>
        <taxon>Bacillati</taxon>
        <taxon>Actinomycetota</taxon>
        <taxon>Actinomycetes</taxon>
        <taxon>Propionibacteriales</taxon>
        <taxon>Nocardioidaceae</taxon>
        <taxon>Nocardioides</taxon>
    </lineage>
</organism>
<dbReference type="InterPro" id="IPR042094">
    <property type="entry name" value="T2SS_GspF_sf"/>
</dbReference>